<keyword evidence="4" id="KW-1185">Reference proteome</keyword>
<dbReference type="Proteomes" id="UP001208689">
    <property type="component" value="Chromosome"/>
</dbReference>
<dbReference type="NCBIfam" id="TIGR00231">
    <property type="entry name" value="small_GTP"/>
    <property type="match status" value="1"/>
</dbReference>
<evidence type="ECO:0000313" key="4">
    <source>
        <dbReference type="Proteomes" id="UP001208689"/>
    </source>
</evidence>
<dbReference type="Gene3D" id="3.40.50.300">
    <property type="entry name" value="P-loop containing nucleotide triphosphate hydrolases"/>
    <property type="match status" value="1"/>
</dbReference>
<dbReference type="PANTHER" id="PTHR45697">
    <property type="entry name" value="ADP-RIBOSYLATION FACTOR-LIKE PROTEIN 2-RELATED"/>
    <property type="match status" value="1"/>
</dbReference>
<dbReference type="InterPro" id="IPR005225">
    <property type="entry name" value="Small_GTP-bd"/>
</dbReference>
<dbReference type="SUPFAM" id="SSF52540">
    <property type="entry name" value="P-loop containing nucleoside triphosphate hydrolases"/>
    <property type="match status" value="1"/>
</dbReference>
<proteinExistence type="predicted"/>
<dbReference type="InterPro" id="IPR027417">
    <property type="entry name" value="P-loop_NTPase"/>
</dbReference>
<dbReference type="EMBL" id="CP104013">
    <property type="protein sequence ID" value="UYP48676.1"/>
    <property type="molecule type" value="Genomic_DNA"/>
</dbReference>
<evidence type="ECO:0000256" key="2">
    <source>
        <dbReference type="ARBA" id="ARBA00023134"/>
    </source>
</evidence>
<reference evidence="3" key="1">
    <citation type="submission" date="2022-09" db="EMBL/GenBank/DDBJ databases">
        <title>Actin cytoskeleton and complex cell architecture in an #Asgard archaeon.</title>
        <authorList>
            <person name="Ponce Toledo R.I."/>
            <person name="Schleper C."/>
            <person name="Rodrigues Oliveira T."/>
            <person name="Wollweber F."/>
            <person name="Xu J."/>
            <person name="Rittmann S."/>
            <person name="Klingl A."/>
            <person name="Pilhofer M."/>
        </authorList>
    </citation>
    <scope>NUCLEOTIDE SEQUENCE</scope>
    <source>
        <strain evidence="3">B-35</strain>
    </source>
</reference>
<keyword evidence="2" id="KW-0342">GTP-binding</keyword>
<keyword evidence="1" id="KW-0547">Nucleotide-binding</keyword>
<evidence type="ECO:0008006" key="5">
    <source>
        <dbReference type="Google" id="ProtNLM"/>
    </source>
</evidence>
<sequence length="187" mass="20825">MTMQSTFKSFIKNSTFKPSQQAPAAKISIIGTPAVGKTTLTKLMRGQLISGKYNPTMGFNLGATNLDGLNVRLWDFGGQKAYLKQHLSKYVHGSDIIFVVTDSTPKNVLTTKELLEHSKTLVDESCELVALANKQDLQGHMSPERVEDVLQIPTFPMVAIDKNNRQRIVELINTLMNYVDARKRGDN</sequence>
<dbReference type="InterPro" id="IPR006689">
    <property type="entry name" value="Small_GTPase_ARF/SAR"/>
</dbReference>
<dbReference type="PRINTS" id="PR00449">
    <property type="entry name" value="RASTRNSFRMNG"/>
</dbReference>
<dbReference type="Pfam" id="PF00025">
    <property type="entry name" value="Arf"/>
    <property type="match status" value="1"/>
</dbReference>
<accession>A0ABY6I1J5</accession>
<name>A0ABY6I1J5_9ARCH</name>
<evidence type="ECO:0000313" key="3">
    <source>
        <dbReference type="EMBL" id="UYP48676.1"/>
    </source>
</evidence>
<protein>
    <recommendedName>
        <fullName evidence="5">GTP-binding protein</fullName>
    </recommendedName>
</protein>
<gene>
    <name evidence="3" type="ORF">NEF87_004961</name>
</gene>
<dbReference type="InterPro" id="IPR044612">
    <property type="entry name" value="ARL2/3"/>
</dbReference>
<organism evidence="3 4">
    <name type="scientific">Candidatus Lokiarchaeum ossiferum</name>
    <dbReference type="NCBI Taxonomy" id="2951803"/>
    <lineage>
        <taxon>Archaea</taxon>
        <taxon>Promethearchaeati</taxon>
        <taxon>Promethearchaeota</taxon>
        <taxon>Promethearchaeia</taxon>
        <taxon>Promethearchaeales</taxon>
        <taxon>Promethearchaeaceae</taxon>
        <taxon>Candidatus Lokiarchaeum</taxon>
    </lineage>
</organism>
<evidence type="ECO:0000256" key="1">
    <source>
        <dbReference type="ARBA" id="ARBA00022741"/>
    </source>
</evidence>